<feature type="region of interest" description="Disordered" evidence="1">
    <location>
        <begin position="123"/>
        <end position="142"/>
    </location>
</feature>
<dbReference type="EMBL" id="AYMZ01000008">
    <property type="protein sequence ID" value="ETF06417.1"/>
    <property type="molecule type" value="Genomic_DNA"/>
</dbReference>
<evidence type="ECO:0000259" key="2">
    <source>
        <dbReference type="PROSITE" id="PS50943"/>
    </source>
</evidence>
<dbReference type="SMART" id="SM00530">
    <property type="entry name" value="HTH_XRE"/>
    <property type="match status" value="1"/>
</dbReference>
<dbReference type="PATRIC" id="fig|1395516.4.peg.3886"/>
<accession>V8R3B7</accession>
<dbReference type="GO" id="GO:0003677">
    <property type="term" value="F:DNA binding"/>
    <property type="evidence" value="ECO:0007669"/>
    <property type="project" value="InterPro"/>
</dbReference>
<sequence>MLWRIAIWPYPRFARGSLMEAAEALAVVIRAMRREKGLSQDDLNTIDLSYLGRIERGEVNITVDILVRLAAILELDAALLILMATSLQSQEPFTDALKRLTKQLNRIKKDGIDLEIQALSSAGKLRPGRPAGSGAAQKAAEANRMKNAGVPVIEIGRALGLSETTVRRYLKTPPSP</sequence>
<dbReference type="SUPFAM" id="SSF47413">
    <property type="entry name" value="lambda repressor-like DNA-binding domains"/>
    <property type="match status" value="1"/>
</dbReference>
<dbReference type="Proteomes" id="UP000024771">
    <property type="component" value="Chromosome"/>
</dbReference>
<evidence type="ECO:0000256" key="1">
    <source>
        <dbReference type="SAM" id="MobiDB-lite"/>
    </source>
</evidence>
<organism evidence="3 4">
    <name type="scientific">Pseudomonas moraviensis R28-S</name>
    <dbReference type="NCBI Taxonomy" id="1395516"/>
    <lineage>
        <taxon>Bacteria</taxon>
        <taxon>Pseudomonadati</taxon>
        <taxon>Pseudomonadota</taxon>
        <taxon>Gammaproteobacteria</taxon>
        <taxon>Pseudomonadales</taxon>
        <taxon>Pseudomonadaceae</taxon>
        <taxon>Pseudomonas</taxon>
    </lineage>
</organism>
<proteinExistence type="predicted"/>
<dbReference type="InterPro" id="IPR001387">
    <property type="entry name" value="Cro/C1-type_HTH"/>
</dbReference>
<dbReference type="Gene3D" id="1.10.260.40">
    <property type="entry name" value="lambda repressor-like DNA-binding domains"/>
    <property type="match status" value="1"/>
</dbReference>
<dbReference type="CDD" id="cd00093">
    <property type="entry name" value="HTH_XRE"/>
    <property type="match status" value="1"/>
</dbReference>
<feature type="compositionally biased region" description="Low complexity" evidence="1">
    <location>
        <begin position="132"/>
        <end position="142"/>
    </location>
</feature>
<gene>
    <name evidence="3" type="ORF">PMO01_19130</name>
</gene>
<dbReference type="AlphaFoldDB" id="V8R3B7"/>
<name>V8R3B7_9PSED</name>
<dbReference type="InterPro" id="IPR010982">
    <property type="entry name" value="Lambda_DNA-bd_dom_sf"/>
</dbReference>
<dbReference type="PROSITE" id="PS50943">
    <property type="entry name" value="HTH_CROC1"/>
    <property type="match status" value="1"/>
</dbReference>
<feature type="domain" description="HTH cro/C1-type" evidence="2">
    <location>
        <begin position="29"/>
        <end position="80"/>
    </location>
</feature>
<dbReference type="Pfam" id="PF01381">
    <property type="entry name" value="HTH_3"/>
    <property type="match status" value="1"/>
</dbReference>
<evidence type="ECO:0000313" key="3">
    <source>
        <dbReference type="EMBL" id="ETF06417.1"/>
    </source>
</evidence>
<reference evidence="3 4" key="1">
    <citation type="journal article" date="2014" name="Genome Announc.">
        <title>Draft Genome Sequence of Pseudomonas moraviensis R28-S.</title>
        <authorList>
            <person name="Hunter S.S."/>
            <person name="Yano H."/>
            <person name="Loftie-Eaton W."/>
            <person name="Hughes J."/>
            <person name="De Gelder L."/>
            <person name="Stragier P."/>
            <person name="De Vos P."/>
            <person name="Settles M.L."/>
            <person name="Top E.M."/>
        </authorList>
    </citation>
    <scope>NUCLEOTIDE SEQUENCE [LARGE SCALE GENOMIC DNA]</scope>
    <source>
        <strain evidence="4">R28</strain>
    </source>
</reference>
<dbReference type="HOGENOM" id="CLU_1523888_0_0_6"/>
<evidence type="ECO:0000313" key="4">
    <source>
        <dbReference type="Proteomes" id="UP000024771"/>
    </source>
</evidence>
<comment type="caution">
    <text evidence="3">The sequence shown here is derived from an EMBL/GenBank/DDBJ whole genome shotgun (WGS) entry which is preliminary data.</text>
</comment>
<protein>
    <submittedName>
        <fullName evidence="3">XRE family transcriptional regulator</fullName>
    </submittedName>
</protein>